<dbReference type="InterPro" id="IPR013087">
    <property type="entry name" value="Znf_C2H2_type"/>
</dbReference>
<feature type="region of interest" description="Disordered" evidence="1">
    <location>
        <begin position="673"/>
        <end position="713"/>
    </location>
</feature>
<dbReference type="PANTHER" id="PTHR37535:SF3">
    <property type="entry name" value="FLUG DOMAIN-CONTAINING PROTEIN"/>
    <property type="match status" value="1"/>
</dbReference>
<accession>A0A9P8VSV3</accession>
<reference evidence="3 4" key="1">
    <citation type="journal article" date="2021" name="Nat. Commun.">
        <title>Genetic determinants of endophytism in the Arabidopsis root mycobiome.</title>
        <authorList>
            <person name="Mesny F."/>
            <person name="Miyauchi S."/>
            <person name="Thiergart T."/>
            <person name="Pickel B."/>
            <person name="Atanasova L."/>
            <person name="Karlsson M."/>
            <person name="Huettel B."/>
            <person name="Barry K.W."/>
            <person name="Haridas S."/>
            <person name="Chen C."/>
            <person name="Bauer D."/>
            <person name="Andreopoulos W."/>
            <person name="Pangilinan J."/>
            <person name="LaButti K."/>
            <person name="Riley R."/>
            <person name="Lipzen A."/>
            <person name="Clum A."/>
            <person name="Drula E."/>
            <person name="Henrissat B."/>
            <person name="Kohler A."/>
            <person name="Grigoriev I.V."/>
            <person name="Martin F.M."/>
            <person name="Hacquard S."/>
        </authorList>
    </citation>
    <scope>NUCLEOTIDE SEQUENCE [LARGE SCALE GENOMIC DNA]</scope>
    <source>
        <strain evidence="3 4">MPI-CAGE-CH-0241</strain>
    </source>
</reference>
<dbReference type="EMBL" id="JAGPYM010000038">
    <property type="protein sequence ID" value="KAH6874597.1"/>
    <property type="molecule type" value="Genomic_DNA"/>
</dbReference>
<keyword evidence="4" id="KW-1185">Reference proteome</keyword>
<dbReference type="InterPro" id="IPR021842">
    <property type="entry name" value="DUF3435"/>
</dbReference>
<dbReference type="AlphaFoldDB" id="A0A9P8VSV3"/>
<feature type="region of interest" description="Disordered" evidence="1">
    <location>
        <begin position="1"/>
        <end position="126"/>
    </location>
</feature>
<organism evidence="3 4">
    <name type="scientific">Thelonectria olida</name>
    <dbReference type="NCBI Taxonomy" id="1576542"/>
    <lineage>
        <taxon>Eukaryota</taxon>
        <taxon>Fungi</taxon>
        <taxon>Dikarya</taxon>
        <taxon>Ascomycota</taxon>
        <taxon>Pezizomycotina</taxon>
        <taxon>Sordariomycetes</taxon>
        <taxon>Hypocreomycetidae</taxon>
        <taxon>Hypocreales</taxon>
        <taxon>Nectriaceae</taxon>
        <taxon>Thelonectria</taxon>
    </lineage>
</organism>
<feature type="domain" description="C2H2-type" evidence="2">
    <location>
        <begin position="777"/>
        <end position="800"/>
    </location>
</feature>
<name>A0A9P8VSV3_9HYPO</name>
<dbReference type="PANTHER" id="PTHR37535">
    <property type="entry name" value="FLUG DOMAIN PROTEIN"/>
    <property type="match status" value="1"/>
</dbReference>
<gene>
    <name evidence="3" type="ORF">B0T10DRAFT_552812</name>
</gene>
<dbReference type="Proteomes" id="UP000777438">
    <property type="component" value="Unassembled WGS sequence"/>
</dbReference>
<feature type="compositionally biased region" description="Polar residues" evidence="1">
    <location>
        <begin position="689"/>
        <end position="708"/>
    </location>
</feature>
<evidence type="ECO:0000313" key="3">
    <source>
        <dbReference type="EMBL" id="KAH6874597.1"/>
    </source>
</evidence>
<evidence type="ECO:0000256" key="1">
    <source>
        <dbReference type="SAM" id="MobiDB-lite"/>
    </source>
</evidence>
<dbReference type="OrthoDB" id="5106810at2759"/>
<proteinExistence type="predicted"/>
<evidence type="ECO:0000313" key="4">
    <source>
        <dbReference type="Proteomes" id="UP000777438"/>
    </source>
</evidence>
<dbReference type="PROSITE" id="PS00028">
    <property type="entry name" value="ZINC_FINGER_C2H2_1"/>
    <property type="match status" value="1"/>
</dbReference>
<evidence type="ECO:0000259" key="2">
    <source>
        <dbReference type="PROSITE" id="PS00028"/>
    </source>
</evidence>
<feature type="compositionally biased region" description="Polar residues" evidence="1">
    <location>
        <begin position="23"/>
        <end position="45"/>
    </location>
</feature>
<protein>
    <recommendedName>
        <fullName evidence="2">C2H2-type domain-containing protein</fullName>
    </recommendedName>
</protein>
<sequence length="811" mass="92540">MARTSNLPRRAMQRRNIPRIRASTGNHSTSIQKTCSQAQVGQNRTDATHDAQDLVFEYSDGSEPESESNYGDSFRKPSWNAHPGSKKKQRNSLMSVDGSDEASDSDFHSGSSSDSDMDSGYASAEQDSNEVAEYYNGLIDHYEAEGPTMANHDENTKKMTYPEEERWNKFCKATKRDPIESLKACKASIFKAYLHWRVKHSRIKKESSIMTYWNVISMVYAVKTARWMDGGVLYDIGNWIHATLTPQFDLDTSKKEKSGLFVEDLDLILHYHYVRDDHVYAHERLRVQLALILIIAGATTTRPDALIGKVLYEDIEFQLLPPGRGGKRSRLGLVVNLVHVKKSAGVSEKKVFGFHEEDTLLHDPILHMLSLAFADGAFLNEFSSPEQIYEMVVPAHTDRLKIPWKEEWRGRPIFRDVDGLKVSLEKALKYCKTRGDLIRLGRALGYAKRLEFYDIRRGSGKKLNEALTPEERNKAMGHRLGDSSTYVRYYMTDFIGADTQAIAFGSDPQTDFVNLMSRLVRHGNAPTKLTEQQKDEISNDPKLVKYLRKRSQAMARFKKQGYPSYTAAREAGVAKQYEKYRKRVESLRKTLSAKRLERAISEFHETIYAKEIDQQLQGIKPSELLAPSTIQYELEERAEVARLFSQAAEVSSREELFKLRMKLIPALTRLCKRRESPRRPQAARKSVKADSQASTQPINDQPHSSSQLELEVKHDTATGVTVPKTAGSQGASRTCPFCRWRDLEVGEEQRQRKWRVDSLARHIRSQHLRRIEMPFNCPYGDCRAILGTDQHFANHAAREHGDHYPASIILM</sequence>
<dbReference type="Pfam" id="PF11917">
    <property type="entry name" value="DUF3435"/>
    <property type="match status" value="1"/>
</dbReference>
<comment type="caution">
    <text evidence="3">The sequence shown here is derived from an EMBL/GenBank/DDBJ whole genome shotgun (WGS) entry which is preliminary data.</text>
</comment>